<dbReference type="InterPro" id="IPR011330">
    <property type="entry name" value="Glyco_hydro/deAcase_b/a-brl"/>
</dbReference>
<dbReference type="GO" id="GO:0016020">
    <property type="term" value="C:membrane"/>
    <property type="evidence" value="ECO:0007669"/>
    <property type="project" value="TreeGrafter"/>
</dbReference>
<evidence type="ECO:0000313" key="7">
    <source>
        <dbReference type="Proteomes" id="UP000002164"/>
    </source>
</evidence>
<dbReference type="GO" id="GO:0016798">
    <property type="term" value="F:hydrolase activity, acting on glycosyl bonds"/>
    <property type="evidence" value="ECO:0007669"/>
    <property type="project" value="UniProtKB-KW"/>
</dbReference>
<keyword evidence="2 6" id="KW-0378">Hydrolase</keyword>
<feature type="domain" description="NodB homology" evidence="5">
    <location>
        <begin position="302"/>
        <end position="476"/>
    </location>
</feature>
<dbReference type="InterPro" id="IPR021729">
    <property type="entry name" value="DUF3298"/>
</dbReference>
<dbReference type="InterPro" id="IPR002509">
    <property type="entry name" value="NODB_dom"/>
</dbReference>
<feature type="transmembrane region" description="Helical" evidence="4">
    <location>
        <begin position="30"/>
        <end position="51"/>
    </location>
</feature>
<dbReference type="AlphaFoldDB" id="B1HZ76"/>
<dbReference type="Pfam" id="PF11738">
    <property type="entry name" value="DUF3298"/>
    <property type="match status" value="1"/>
</dbReference>
<evidence type="ECO:0000256" key="2">
    <source>
        <dbReference type="ARBA" id="ARBA00022801"/>
    </source>
</evidence>
<dbReference type="Gene3D" id="3.20.20.370">
    <property type="entry name" value="Glycoside hydrolase/deacetylase"/>
    <property type="match status" value="1"/>
</dbReference>
<keyword evidence="6" id="KW-0119">Carbohydrate metabolism</keyword>
<keyword evidence="4" id="KW-0812">Transmembrane</keyword>
<dbReference type="InterPro" id="IPR050248">
    <property type="entry name" value="Polysacc_deacetylase_ArnD"/>
</dbReference>
<evidence type="ECO:0000259" key="5">
    <source>
        <dbReference type="PROSITE" id="PS51677"/>
    </source>
</evidence>
<dbReference type="PROSITE" id="PS51677">
    <property type="entry name" value="NODB"/>
    <property type="match status" value="1"/>
</dbReference>
<dbReference type="GO" id="GO:0045493">
    <property type="term" value="P:xylan catabolic process"/>
    <property type="evidence" value="ECO:0007669"/>
    <property type="project" value="UniProtKB-KW"/>
</dbReference>
<keyword evidence="6" id="KW-0326">Glycosidase</keyword>
<dbReference type="PANTHER" id="PTHR10587:SF133">
    <property type="entry name" value="CHITIN DEACETYLASE 1-RELATED"/>
    <property type="match status" value="1"/>
</dbReference>
<dbReference type="HOGENOM" id="CLU_037608_3_0_9"/>
<accession>B1HZ76</accession>
<keyword evidence="6" id="KW-0624">Polysaccharide degradation</keyword>
<dbReference type="Gene3D" id="3.30.565.40">
    <property type="entry name" value="Fervidobacterium nodosum Rt17-B1 like"/>
    <property type="match status" value="1"/>
</dbReference>
<sequence>MIGTSDCIENKNEGSVSNTMQERRKKRGPIIDFLLLGLIVALTTIILVIILSKDEFKFQKISASKESNTESVNSNISTESSAFPGIRIVTDVSNDKRTPFAIHYPQTDNEVFNDAVLQYITDSKENYLASMKKDKEVMGELNISLETFPYREHYYSFVLTKMLYVGGANHEVTTKTFFINNETGEQITIQTLLQNDENNLSTLAASVRKDLQKNLQIKDELLKDELLKATEPKWSNFTRFAIADDALQFYFDEYEIASGSAGAPIVKLPLSLINPLLASEFQIAMENVKPTNPPPTGDPNKKRIALTFDDGPHPKVTEQILNILDKYHAKATFFMLGSRVQYYPDIARDVLARGHEIGNHSWNHPVLTKLTQEQVMKEYNTTTAEIEKAINHGATVFRPPYGATNDTIDAEIPVPVVLWTIDTLDWKHRNAQQLLPNVKNNLHNNAIVLMHDIHQSTADGLDAVLAYLQGQGYEFVTVSEILPYRQK</sequence>
<dbReference type="GO" id="GO:0046872">
    <property type="term" value="F:metal ion binding"/>
    <property type="evidence" value="ECO:0007669"/>
    <property type="project" value="UniProtKB-KW"/>
</dbReference>
<dbReference type="Gene3D" id="3.90.640.20">
    <property type="entry name" value="Heat-shock cognate protein, ATPase"/>
    <property type="match status" value="1"/>
</dbReference>
<dbReference type="InterPro" id="IPR037126">
    <property type="entry name" value="PdaC/RsiV-like_sf"/>
</dbReference>
<protein>
    <submittedName>
        <fullName evidence="6">Endo-1,4-beta-xylanase-like protein</fullName>
    </submittedName>
</protein>
<dbReference type="SUPFAM" id="SSF88713">
    <property type="entry name" value="Glycoside hydrolase/deacetylase"/>
    <property type="match status" value="1"/>
</dbReference>
<evidence type="ECO:0000256" key="1">
    <source>
        <dbReference type="ARBA" id="ARBA00022723"/>
    </source>
</evidence>
<proteinExistence type="predicted"/>
<name>B1HZ76_LYSSC</name>
<evidence type="ECO:0000313" key="6">
    <source>
        <dbReference type="EMBL" id="ACA38476.1"/>
    </source>
</evidence>
<dbReference type="Pfam" id="PF01522">
    <property type="entry name" value="Polysacc_deac_1"/>
    <property type="match status" value="1"/>
</dbReference>
<dbReference type="PANTHER" id="PTHR10587">
    <property type="entry name" value="GLYCOSYL TRANSFERASE-RELATED"/>
    <property type="match status" value="1"/>
</dbReference>
<keyword evidence="6" id="KW-0858">Xylan degradation</keyword>
<evidence type="ECO:0000256" key="4">
    <source>
        <dbReference type="SAM" id="Phobius"/>
    </source>
</evidence>
<evidence type="ECO:0000256" key="3">
    <source>
        <dbReference type="SAM" id="MobiDB-lite"/>
    </source>
</evidence>
<organism evidence="6 7">
    <name type="scientific">Lysinibacillus sphaericus (strain C3-41)</name>
    <dbReference type="NCBI Taxonomy" id="444177"/>
    <lineage>
        <taxon>Bacteria</taxon>
        <taxon>Bacillati</taxon>
        <taxon>Bacillota</taxon>
        <taxon>Bacilli</taxon>
        <taxon>Bacillales</taxon>
        <taxon>Bacillaceae</taxon>
        <taxon>Lysinibacillus</taxon>
    </lineage>
</organism>
<dbReference type="EnsemblBacteria" id="ACA38476">
    <property type="protein sequence ID" value="ACA38476"/>
    <property type="gene ID" value="Bsph_0860"/>
</dbReference>
<keyword evidence="1" id="KW-0479">Metal-binding</keyword>
<keyword evidence="4" id="KW-1133">Transmembrane helix</keyword>
<dbReference type="GO" id="GO:0016810">
    <property type="term" value="F:hydrolase activity, acting on carbon-nitrogen (but not peptide) bonds"/>
    <property type="evidence" value="ECO:0007669"/>
    <property type="project" value="InterPro"/>
</dbReference>
<keyword evidence="4" id="KW-0472">Membrane</keyword>
<dbReference type="EMBL" id="CP000817">
    <property type="protein sequence ID" value="ACA38476.1"/>
    <property type="molecule type" value="Genomic_DNA"/>
</dbReference>
<dbReference type="KEGG" id="lsp:Bsph_0860"/>
<feature type="region of interest" description="Disordered" evidence="3">
    <location>
        <begin position="1"/>
        <end position="22"/>
    </location>
</feature>
<reference evidence="6 7" key="1">
    <citation type="journal article" date="2008" name="J. Bacteriol.">
        <title>Complete genome sequence of the mosquitocidal bacterium Bacillus sphaericus C3-41 and comparison with those of closely related Bacillus species.</title>
        <authorList>
            <person name="Hu X."/>
            <person name="Fan W."/>
            <person name="Han B."/>
            <person name="Liu H."/>
            <person name="Zheng D."/>
            <person name="Li Q."/>
            <person name="Dong W."/>
            <person name="Yan J."/>
            <person name="Gao M."/>
            <person name="Berry C."/>
            <person name="Yuan Z."/>
        </authorList>
    </citation>
    <scope>NUCLEOTIDE SEQUENCE [LARGE SCALE GENOMIC DNA]</scope>
    <source>
        <strain evidence="6 7">C3-41</strain>
    </source>
</reference>
<dbReference type="Proteomes" id="UP000002164">
    <property type="component" value="Chromosome"/>
</dbReference>
<gene>
    <name evidence="6" type="primary">yjeA</name>
    <name evidence="6" type="ordered locus">Bsph_0860</name>
</gene>